<keyword evidence="3" id="KW-0255">Endonuclease</keyword>
<dbReference type="GO" id="GO:0004519">
    <property type="term" value="F:endonuclease activity"/>
    <property type="evidence" value="ECO:0007669"/>
    <property type="project" value="UniProtKB-KW"/>
</dbReference>
<evidence type="ECO:0000259" key="2">
    <source>
        <dbReference type="Pfam" id="PF13392"/>
    </source>
</evidence>
<dbReference type="GO" id="GO:0016788">
    <property type="term" value="F:hydrolase activity, acting on ester bonds"/>
    <property type="evidence" value="ECO:0007669"/>
    <property type="project" value="InterPro"/>
</dbReference>
<sequence>METAEIWKDVEGFEGLYKISNKGRVYSLYKHKVMRWKINNRKYRQIALTKEEKVKYYLVHRLVAMHFVPNPKGLPQVNHKDENKDNNDADNLEWCTNHYNALYGTRVERTTMNRSYRESRQRMRRKAVGHPVNGGDPIYLDALKDAELYGFTRTGVKNCCSGKSKTHRGYVWQYNDGKGIVKRIKKNA</sequence>
<accession>A0A920CKF8</accession>
<dbReference type="InterPro" id="IPR003615">
    <property type="entry name" value="HNH_nuc"/>
</dbReference>
<dbReference type="AlphaFoldDB" id="A0A920CKF8"/>
<keyword evidence="4" id="KW-1185">Reference proteome</keyword>
<gene>
    <name evidence="3" type="ORF">J41TS4_22480</name>
</gene>
<organism evidence="3 4">
    <name type="scientific">Paenibacillus apis</name>
    <dbReference type="NCBI Taxonomy" id="1792174"/>
    <lineage>
        <taxon>Bacteria</taxon>
        <taxon>Bacillati</taxon>
        <taxon>Bacillota</taxon>
        <taxon>Bacilli</taxon>
        <taxon>Bacillales</taxon>
        <taxon>Paenibacillaceae</taxon>
        <taxon>Paenibacillus</taxon>
    </lineage>
</organism>
<dbReference type="InterPro" id="IPR036388">
    <property type="entry name" value="WH-like_DNA-bd_sf"/>
</dbReference>
<dbReference type="EMBL" id="BORS01000007">
    <property type="protein sequence ID" value="GIO42490.1"/>
    <property type="molecule type" value="Genomic_DNA"/>
</dbReference>
<dbReference type="Pfam" id="PF13392">
    <property type="entry name" value="HNH_3"/>
    <property type="match status" value="1"/>
</dbReference>
<proteinExistence type="predicted"/>
<reference evidence="3" key="1">
    <citation type="submission" date="2021-03" db="EMBL/GenBank/DDBJ databases">
        <title>Antimicrobial resistance genes in bacteria isolated from Japanese honey, and their potential for conferring macrolide and lincosamide resistance in the American foulbrood pathogen Paenibacillus larvae.</title>
        <authorList>
            <person name="Okamoto M."/>
            <person name="Kumagai M."/>
            <person name="Kanamori H."/>
            <person name="Takamatsu D."/>
        </authorList>
    </citation>
    <scope>NUCLEOTIDE SEQUENCE</scope>
    <source>
        <strain evidence="3">J41TS4</strain>
    </source>
</reference>
<evidence type="ECO:0000313" key="3">
    <source>
        <dbReference type="EMBL" id="GIO42490.1"/>
    </source>
</evidence>
<dbReference type="InterPro" id="IPR010902">
    <property type="entry name" value="NUMOD4"/>
</dbReference>
<dbReference type="Pfam" id="PF07463">
    <property type="entry name" value="NUMOD4"/>
    <property type="match status" value="1"/>
</dbReference>
<name>A0A920CKF8_9BACL</name>
<evidence type="ECO:0000313" key="4">
    <source>
        <dbReference type="Proteomes" id="UP000678895"/>
    </source>
</evidence>
<comment type="caution">
    <text evidence="3">The sequence shown here is derived from an EMBL/GenBank/DDBJ whole genome shotgun (WGS) entry which is preliminary data.</text>
</comment>
<dbReference type="Proteomes" id="UP000678895">
    <property type="component" value="Unassembled WGS sequence"/>
</dbReference>
<keyword evidence="3" id="KW-0540">Nuclease</keyword>
<evidence type="ECO:0000259" key="1">
    <source>
        <dbReference type="Pfam" id="PF07463"/>
    </source>
</evidence>
<protein>
    <submittedName>
        <fullName evidence="3">Endonuclease</fullName>
    </submittedName>
</protein>
<feature type="domain" description="HNH nuclease" evidence="2">
    <location>
        <begin position="57"/>
        <end position="101"/>
    </location>
</feature>
<dbReference type="InterPro" id="IPR044925">
    <property type="entry name" value="His-Me_finger_sf"/>
</dbReference>
<dbReference type="RefSeq" id="WP_301627309.1">
    <property type="nucleotide sequence ID" value="NZ_BORS01000007.1"/>
</dbReference>
<keyword evidence="3" id="KW-0378">Hydrolase</keyword>
<dbReference type="SUPFAM" id="SSF64496">
    <property type="entry name" value="DNA-binding domain of intron-encoded endonucleases"/>
    <property type="match status" value="1"/>
</dbReference>
<dbReference type="Gene3D" id="1.10.10.10">
    <property type="entry name" value="Winged helix-like DNA-binding domain superfamily/Winged helix DNA-binding domain"/>
    <property type="match status" value="1"/>
</dbReference>
<feature type="domain" description="NUMOD4" evidence="1">
    <location>
        <begin position="5"/>
        <end position="49"/>
    </location>
</feature>
<dbReference type="Gene3D" id="3.90.75.20">
    <property type="match status" value="1"/>
</dbReference>
<dbReference type="SUPFAM" id="SSF54060">
    <property type="entry name" value="His-Me finger endonucleases"/>
    <property type="match status" value="1"/>
</dbReference>